<protein>
    <submittedName>
        <fullName evidence="1">Uncharacterized protein</fullName>
    </submittedName>
</protein>
<dbReference type="OrthoDB" id="3800213at2759"/>
<gene>
    <name evidence="1" type="ORF">FB567DRAFT_544593</name>
</gene>
<sequence length="108" mass="12390">MREGLGSVITGYKWHCHACRDHRFQIEHVEPWNFAEDILRYSTRPVTRGQQLFTLNGGTEEHFVQPHSFKIRIANGIGRLCPCGGDLVGQQAPREYICIYLWSACNAE</sequence>
<comment type="caution">
    <text evidence="1">The sequence shown here is derived from an EMBL/GenBank/DDBJ whole genome shotgun (WGS) entry which is preliminary data.</text>
</comment>
<proteinExistence type="predicted"/>
<evidence type="ECO:0000313" key="1">
    <source>
        <dbReference type="EMBL" id="KAH7093212.1"/>
    </source>
</evidence>
<organism evidence="1 2">
    <name type="scientific">Paraphoma chrysanthemicola</name>
    <dbReference type="NCBI Taxonomy" id="798071"/>
    <lineage>
        <taxon>Eukaryota</taxon>
        <taxon>Fungi</taxon>
        <taxon>Dikarya</taxon>
        <taxon>Ascomycota</taxon>
        <taxon>Pezizomycotina</taxon>
        <taxon>Dothideomycetes</taxon>
        <taxon>Pleosporomycetidae</taxon>
        <taxon>Pleosporales</taxon>
        <taxon>Pleosporineae</taxon>
        <taxon>Phaeosphaeriaceae</taxon>
        <taxon>Paraphoma</taxon>
    </lineage>
</organism>
<reference evidence="1" key="1">
    <citation type="journal article" date="2021" name="Nat. Commun.">
        <title>Genetic determinants of endophytism in the Arabidopsis root mycobiome.</title>
        <authorList>
            <person name="Mesny F."/>
            <person name="Miyauchi S."/>
            <person name="Thiergart T."/>
            <person name="Pickel B."/>
            <person name="Atanasova L."/>
            <person name="Karlsson M."/>
            <person name="Huettel B."/>
            <person name="Barry K.W."/>
            <person name="Haridas S."/>
            <person name="Chen C."/>
            <person name="Bauer D."/>
            <person name="Andreopoulos W."/>
            <person name="Pangilinan J."/>
            <person name="LaButti K."/>
            <person name="Riley R."/>
            <person name="Lipzen A."/>
            <person name="Clum A."/>
            <person name="Drula E."/>
            <person name="Henrissat B."/>
            <person name="Kohler A."/>
            <person name="Grigoriev I.V."/>
            <person name="Martin F.M."/>
            <person name="Hacquard S."/>
        </authorList>
    </citation>
    <scope>NUCLEOTIDE SEQUENCE</scope>
    <source>
        <strain evidence="1">MPI-SDFR-AT-0120</strain>
    </source>
</reference>
<accession>A0A8K0W2X4</accession>
<dbReference type="Proteomes" id="UP000813461">
    <property type="component" value="Unassembled WGS sequence"/>
</dbReference>
<evidence type="ECO:0000313" key="2">
    <source>
        <dbReference type="Proteomes" id="UP000813461"/>
    </source>
</evidence>
<dbReference type="EMBL" id="JAGMVJ010000002">
    <property type="protein sequence ID" value="KAH7093212.1"/>
    <property type="molecule type" value="Genomic_DNA"/>
</dbReference>
<keyword evidence="2" id="KW-1185">Reference proteome</keyword>
<name>A0A8K0W2X4_9PLEO</name>
<dbReference type="AlphaFoldDB" id="A0A8K0W2X4"/>